<accession>A0ABP9KC22</accession>
<evidence type="ECO:0000256" key="12">
    <source>
        <dbReference type="RuleBase" id="RU003357"/>
    </source>
</evidence>
<dbReference type="InterPro" id="IPR012910">
    <property type="entry name" value="Plug_dom"/>
</dbReference>
<keyword evidence="7" id="KW-0406">Ion transport</keyword>
<keyword evidence="9 11" id="KW-0472">Membrane</keyword>
<keyword evidence="5 11" id="KW-0812">Transmembrane</keyword>
<dbReference type="Gene3D" id="2.40.170.20">
    <property type="entry name" value="TonB-dependent receptor, beta-barrel domain"/>
    <property type="match status" value="1"/>
</dbReference>
<proteinExistence type="inferred from homology"/>
<dbReference type="InterPro" id="IPR039426">
    <property type="entry name" value="TonB-dep_rcpt-like"/>
</dbReference>
<sequence length="742" mass="80429">MHDDEILREIIVTAQHREQRLEDVPIAMSVLSGDELAQTGVHTLQDLGARAPGLVVTNSVNYGFAPLSIRGVGGANGGGNIFADEPVAVYQDGAFVARLRMSTLDLFDVDRIEVLRGPQGVLFGRNSTAGAVMIHTAAPTEDLSGFVRASASSLESFRLQGAVSGPFDDEDRILVRLAASGSLRDGFGSNVAGERLNGGRDARARISLRFAPDAGVRLDLTGEIGRSRNEPGTIAIADLSDVSDENTGASGRNVVYPFVPRQGLQDILEAGRFALNRPTFTELRGNSLTARGELELGDQTLVSITNYRDWRLSGMQDSDGTAIDPPEPMFVQGEIGNLGDNAAVLRDSQYSQELRLASDLSGRFSWMIGGFYFQETNRAEVAINNRLAGPGGGGTVATFRTSQKTRSLAGFFDLTFRLTEALSLSGGLRYTNERKHFLNSLTVAQINAFDPPGDTVFAAGQLLVRAPDLDRSRDETNLSHRLVLDWELAEGVRGFASYNSGFKSGGFNAFRGIDPEFASEHNDAFEIGLRTEIAPWLQVDLTAFRYAYRNMQVRTPVPTGGVGIETLARARSQGLEVELRAVPLSGLSFDASLALLDTSIREGTLSALREDSFALGTAPPVTQVDVSGNELTRAPHLQVFASGEYRWAVGDLRASARLAARYQGSVHFLETNQESPTFRGGAWHEIDLRLALEHLDSEWEVALLGRNLTDSRTFTQITAFFGLPNGALNTPRSVELALARRF</sequence>
<evidence type="ECO:0000256" key="11">
    <source>
        <dbReference type="PROSITE-ProRule" id="PRU01360"/>
    </source>
</evidence>
<dbReference type="PROSITE" id="PS52016">
    <property type="entry name" value="TONB_DEPENDENT_REC_3"/>
    <property type="match status" value="1"/>
</dbReference>
<gene>
    <name evidence="15" type="ORF">GCM10023208_14080</name>
</gene>
<comment type="caution">
    <text evidence="15">The sequence shown here is derived from an EMBL/GenBank/DDBJ whole genome shotgun (WGS) entry which is preliminary data.</text>
</comment>
<dbReference type="Pfam" id="PF00593">
    <property type="entry name" value="TonB_dep_Rec_b-barrel"/>
    <property type="match status" value="1"/>
</dbReference>
<comment type="subcellular location">
    <subcellularLocation>
        <location evidence="1 11">Cell outer membrane</location>
        <topology evidence="1 11">Multi-pass membrane protein</topology>
    </subcellularLocation>
</comment>
<evidence type="ECO:0000313" key="15">
    <source>
        <dbReference type="EMBL" id="GAA5052790.1"/>
    </source>
</evidence>
<dbReference type="Pfam" id="PF07715">
    <property type="entry name" value="Plug"/>
    <property type="match status" value="1"/>
</dbReference>
<dbReference type="InterPro" id="IPR036942">
    <property type="entry name" value="Beta-barrel_TonB_sf"/>
</dbReference>
<evidence type="ECO:0000313" key="16">
    <source>
        <dbReference type="Proteomes" id="UP001500518"/>
    </source>
</evidence>
<evidence type="ECO:0000256" key="4">
    <source>
        <dbReference type="ARBA" id="ARBA00022496"/>
    </source>
</evidence>
<keyword evidence="6" id="KW-0408">Iron</keyword>
<feature type="domain" description="TonB-dependent receptor-like beta-barrel" evidence="13">
    <location>
        <begin position="271"/>
        <end position="708"/>
    </location>
</feature>
<evidence type="ECO:0000256" key="8">
    <source>
        <dbReference type="ARBA" id="ARBA00023077"/>
    </source>
</evidence>
<evidence type="ECO:0000256" key="7">
    <source>
        <dbReference type="ARBA" id="ARBA00023065"/>
    </source>
</evidence>
<dbReference type="SUPFAM" id="SSF56935">
    <property type="entry name" value="Porins"/>
    <property type="match status" value="1"/>
</dbReference>
<evidence type="ECO:0000256" key="3">
    <source>
        <dbReference type="ARBA" id="ARBA00022452"/>
    </source>
</evidence>
<evidence type="ECO:0000256" key="1">
    <source>
        <dbReference type="ARBA" id="ARBA00004571"/>
    </source>
</evidence>
<keyword evidence="16" id="KW-1185">Reference proteome</keyword>
<evidence type="ECO:0000256" key="6">
    <source>
        <dbReference type="ARBA" id="ARBA00023004"/>
    </source>
</evidence>
<feature type="domain" description="TonB-dependent receptor plug" evidence="14">
    <location>
        <begin position="21"/>
        <end position="131"/>
    </location>
</feature>
<evidence type="ECO:0000256" key="2">
    <source>
        <dbReference type="ARBA" id="ARBA00022448"/>
    </source>
</evidence>
<keyword evidence="3 11" id="KW-1134">Transmembrane beta strand</keyword>
<keyword evidence="2 11" id="KW-0813">Transport</keyword>
<organism evidence="15 16">
    <name type="scientific">Erythrobacter westpacificensis</name>
    <dbReference type="NCBI Taxonomy" id="1055231"/>
    <lineage>
        <taxon>Bacteria</taxon>
        <taxon>Pseudomonadati</taxon>
        <taxon>Pseudomonadota</taxon>
        <taxon>Alphaproteobacteria</taxon>
        <taxon>Sphingomonadales</taxon>
        <taxon>Erythrobacteraceae</taxon>
        <taxon>Erythrobacter/Porphyrobacter group</taxon>
        <taxon>Erythrobacter</taxon>
    </lineage>
</organism>
<name>A0ABP9KC22_9SPHN</name>
<evidence type="ECO:0000259" key="13">
    <source>
        <dbReference type="Pfam" id="PF00593"/>
    </source>
</evidence>
<evidence type="ECO:0000256" key="9">
    <source>
        <dbReference type="ARBA" id="ARBA00023136"/>
    </source>
</evidence>
<dbReference type="PANTHER" id="PTHR32552">
    <property type="entry name" value="FERRICHROME IRON RECEPTOR-RELATED"/>
    <property type="match status" value="1"/>
</dbReference>
<dbReference type="InterPro" id="IPR000531">
    <property type="entry name" value="Beta-barrel_TonB"/>
</dbReference>
<dbReference type="PANTHER" id="PTHR32552:SF81">
    <property type="entry name" value="TONB-DEPENDENT OUTER MEMBRANE RECEPTOR"/>
    <property type="match status" value="1"/>
</dbReference>
<keyword evidence="10 11" id="KW-0998">Cell outer membrane</keyword>
<evidence type="ECO:0000256" key="10">
    <source>
        <dbReference type="ARBA" id="ARBA00023237"/>
    </source>
</evidence>
<keyword evidence="4" id="KW-0410">Iron transport</keyword>
<dbReference type="Proteomes" id="UP001500518">
    <property type="component" value="Unassembled WGS sequence"/>
</dbReference>
<protein>
    <submittedName>
        <fullName evidence="15">TonB-dependent receptor</fullName>
    </submittedName>
</protein>
<dbReference type="EMBL" id="BAABHV010000009">
    <property type="protein sequence ID" value="GAA5052790.1"/>
    <property type="molecule type" value="Genomic_DNA"/>
</dbReference>
<keyword evidence="15" id="KW-0675">Receptor</keyword>
<reference evidence="16" key="1">
    <citation type="journal article" date="2019" name="Int. J. Syst. Evol. Microbiol.">
        <title>The Global Catalogue of Microorganisms (GCM) 10K type strain sequencing project: providing services to taxonomists for standard genome sequencing and annotation.</title>
        <authorList>
            <consortium name="The Broad Institute Genomics Platform"/>
            <consortium name="The Broad Institute Genome Sequencing Center for Infectious Disease"/>
            <person name="Wu L."/>
            <person name="Ma J."/>
        </authorList>
    </citation>
    <scope>NUCLEOTIDE SEQUENCE [LARGE SCALE GENOMIC DNA]</scope>
    <source>
        <strain evidence="16">JCM 18014</strain>
    </source>
</reference>
<evidence type="ECO:0000259" key="14">
    <source>
        <dbReference type="Pfam" id="PF07715"/>
    </source>
</evidence>
<evidence type="ECO:0000256" key="5">
    <source>
        <dbReference type="ARBA" id="ARBA00022692"/>
    </source>
</evidence>
<keyword evidence="8 12" id="KW-0798">TonB box</keyword>
<comment type="similarity">
    <text evidence="11 12">Belongs to the TonB-dependent receptor family.</text>
</comment>